<keyword evidence="10" id="KW-1185">Reference proteome</keyword>
<gene>
    <name evidence="9" type="ORF">AKJ64_04620</name>
</gene>
<keyword evidence="4 7" id="KW-1133">Transmembrane helix</keyword>
<dbReference type="GO" id="GO:0005886">
    <property type="term" value="C:plasma membrane"/>
    <property type="evidence" value="ECO:0007669"/>
    <property type="project" value="UniProtKB-SubCell"/>
</dbReference>
<feature type="domain" description="RDD" evidence="8">
    <location>
        <begin position="15"/>
        <end position="141"/>
    </location>
</feature>
<accession>A0A133UBR3</accession>
<keyword evidence="2" id="KW-1003">Cell membrane</keyword>
<organism evidence="9 10">
    <name type="scientific">candidate division MSBL1 archaeon SCGC-AAA259E17</name>
    <dbReference type="NCBI Taxonomy" id="1698263"/>
    <lineage>
        <taxon>Archaea</taxon>
        <taxon>Methanobacteriati</taxon>
        <taxon>Methanobacteriota</taxon>
        <taxon>candidate division MSBL1</taxon>
    </lineage>
</organism>
<keyword evidence="5 7" id="KW-0472">Membrane</keyword>
<evidence type="ECO:0000256" key="4">
    <source>
        <dbReference type="ARBA" id="ARBA00022989"/>
    </source>
</evidence>
<dbReference type="Pfam" id="PF06271">
    <property type="entry name" value="RDD"/>
    <property type="match status" value="1"/>
</dbReference>
<protein>
    <recommendedName>
        <fullName evidence="8">RDD domain-containing protein</fullName>
    </recommendedName>
</protein>
<reference evidence="9 10" key="1">
    <citation type="journal article" date="2016" name="Sci. Rep.">
        <title>Metabolic traits of an uncultured archaeal lineage -MSBL1- from brine pools of the Red Sea.</title>
        <authorList>
            <person name="Mwirichia R."/>
            <person name="Alam I."/>
            <person name="Rashid M."/>
            <person name="Vinu M."/>
            <person name="Ba-Alawi W."/>
            <person name="Anthony Kamau A."/>
            <person name="Kamanda Ngugi D."/>
            <person name="Goker M."/>
            <person name="Klenk H.P."/>
            <person name="Bajic V."/>
            <person name="Stingl U."/>
        </authorList>
    </citation>
    <scope>NUCLEOTIDE SEQUENCE [LARGE SCALE GENOMIC DNA]</scope>
    <source>
        <strain evidence="9">SCGC-AAA259E17</strain>
    </source>
</reference>
<evidence type="ECO:0000256" key="1">
    <source>
        <dbReference type="ARBA" id="ARBA00004651"/>
    </source>
</evidence>
<sequence length="231" mass="26495">MNRTKADERIYDFITASFARRLFAWLLDELVLGVSAGIFLVVLIFGGYLTPSEIVHSYPDEMLPFTILLNVVYFTALEGYLRQSLGKKFLGIVVSDEKGSRIGYTSAFLRRIGMVVPIIVVDGPAIMATSKNQRLFDIIAGTLVLEEENFSDAVKFLREGEITERLRKREVPEESQGLSKKKKSKMLKGLKKAKSKLEKKFEKEKLDKEQYLRLKSKYEARIEELEKELEE</sequence>
<dbReference type="InterPro" id="IPR051791">
    <property type="entry name" value="Pra-immunoreactive"/>
</dbReference>
<evidence type="ECO:0000256" key="7">
    <source>
        <dbReference type="SAM" id="Phobius"/>
    </source>
</evidence>
<dbReference type="AlphaFoldDB" id="A0A133UBR3"/>
<dbReference type="PANTHER" id="PTHR36115">
    <property type="entry name" value="PROLINE-RICH ANTIGEN HOMOLOG-RELATED"/>
    <property type="match status" value="1"/>
</dbReference>
<evidence type="ECO:0000313" key="10">
    <source>
        <dbReference type="Proteomes" id="UP000070373"/>
    </source>
</evidence>
<feature type="transmembrane region" description="Helical" evidence="7">
    <location>
        <begin position="62"/>
        <end position="81"/>
    </location>
</feature>
<evidence type="ECO:0000313" key="9">
    <source>
        <dbReference type="EMBL" id="KXA91631.1"/>
    </source>
</evidence>
<proteinExistence type="predicted"/>
<evidence type="ECO:0000256" key="6">
    <source>
        <dbReference type="SAM" id="MobiDB-lite"/>
    </source>
</evidence>
<feature type="region of interest" description="Disordered" evidence="6">
    <location>
        <begin position="168"/>
        <end position="194"/>
    </location>
</feature>
<dbReference type="Proteomes" id="UP000070373">
    <property type="component" value="Unassembled WGS sequence"/>
</dbReference>
<comment type="caution">
    <text evidence="9">The sequence shown here is derived from an EMBL/GenBank/DDBJ whole genome shotgun (WGS) entry which is preliminary data.</text>
</comment>
<evidence type="ECO:0000259" key="8">
    <source>
        <dbReference type="Pfam" id="PF06271"/>
    </source>
</evidence>
<feature type="compositionally biased region" description="Basic residues" evidence="6">
    <location>
        <begin position="179"/>
        <end position="194"/>
    </location>
</feature>
<evidence type="ECO:0000256" key="2">
    <source>
        <dbReference type="ARBA" id="ARBA00022475"/>
    </source>
</evidence>
<dbReference type="EMBL" id="LHXN01000106">
    <property type="protein sequence ID" value="KXA91631.1"/>
    <property type="molecule type" value="Genomic_DNA"/>
</dbReference>
<evidence type="ECO:0000256" key="5">
    <source>
        <dbReference type="ARBA" id="ARBA00023136"/>
    </source>
</evidence>
<dbReference type="InterPro" id="IPR010432">
    <property type="entry name" value="RDD"/>
</dbReference>
<keyword evidence="3 7" id="KW-0812">Transmembrane</keyword>
<name>A0A133UBR3_9EURY</name>
<evidence type="ECO:0000256" key="3">
    <source>
        <dbReference type="ARBA" id="ARBA00022692"/>
    </source>
</evidence>
<feature type="transmembrane region" description="Helical" evidence="7">
    <location>
        <begin position="30"/>
        <end position="50"/>
    </location>
</feature>
<comment type="subcellular location">
    <subcellularLocation>
        <location evidence="1">Cell membrane</location>
        <topology evidence="1">Multi-pass membrane protein</topology>
    </subcellularLocation>
</comment>